<evidence type="ECO:0000313" key="2">
    <source>
        <dbReference type="Proteomes" id="UP000183018"/>
    </source>
</evidence>
<dbReference type="AlphaFoldDB" id="A0A1I3PVC2"/>
<evidence type="ECO:0000313" key="1">
    <source>
        <dbReference type="EMBL" id="SFJ25409.1"/>
    </source>
</evidence>
<protein>
    <submittedName>
        <fullName evidence="1">Uncharacterized protein</fullName>
    </submittedName>
</protein>
<keyword evidence="2" id="KW-1185">Reference proteome</keyword>
<dbReference type="Proteomes" id="UP000183018">
    <property type="component" value="Unassembled WGS sequence"/>
</dbReference>
<sequence length="338" mass="39139">MTKYAICPELFEHCLVERKKFFDFLLIFLQTNDHKILLDSEMQILDRYKKSKDPNGLFGFWIEQIEFTGRGSYYPINMSTNFSSLSDQKAMIALTKEFSAERYLATIDRDDYAEHNVEIRNSRINLLSANEALEHINALPPRRFDIQELSRCLVKKAKKMLEKKFKKELEDIYNDDFSEFLRGQGFYVADQTRSGRSSGGINPGEIDIMIRDSESGAPEAIIESLKIDSCGPKNQVISKHLNKLLDDYDTSGLQRNFIIIFSFISNFQNGWKNYISYMKDLNNKPDFTTQHRIESYMDSSSDWSCPAEIRTGLAIHNRNGSHVEVMHIFMNMCSDSTN</sequence>
<organism evidence="1 2">
    <name type="scientific">Phytopseudomonas argentinensis</name>
    <dbReference type="NCBI Taxonomy" id="289370"/>
    <lineage>
        <taxon>Bacteria</taxon>
        <taxon>Pseudomonadati</taxon>
        <taxon>Pseudomonadota</taxon>
        <taxon>Gammaproteobacteria</taxon>
        <taxon>Pseudomonadales</taxon>
        <taxon>Pseudomonadaceae</taxon>
        <taxon>Phytopseudomonas</taxon>
    </lineage>
</organism>
<name>A0A1I3PVC2_9GAMM</name>
<gene>
    <name evidence="1" type="ORF">SAMN05216602_4473</name>
</gene>
<dbReference type="RefSeq" id="WP_139225506.1">
    <property type="nucleotide sequence ID" value="NZ_FORC01000006.1"/>
</dbReference>
<dbReference type="OrthoDB" id="1148122at2"/>
<dbReference type="EMBL" id="FORC01000006">
    <property type="protein sequence ID" value="SFJ25409.1"/>
    <property type="molecule type" value="Genomic_DNA"/>
</dbReference>
<reference evidence="2" key="1">
    <citation type="submission" date="2016-10" db="EMBL/GenBank/DDBJ databases">
        <authorList>
            <person name="Varghese N."/>
            <person name="Submissions S."/>
        </authorList>
    </citation>
    <scope>NUCLEOTIDE SEQUENCE [LARGE SCALE GENOMIC DNA]</scope>
    <source>
        <strain evidence="2">LMG 22563</strain>
    </source>
</reference>
<accession>A0A1I3PVC2</accession>
<proteinExistence type="predicted"/>